<accession>A0AAV6IUP6</accession>
<evidence type="ECO:0000313" key="2">
    <source>
        <dbReference type="Proteomes" id="UP000823749"/>
    </source>
</evidence>
<organism evidence="1 2">
    <name type="scientific">Rhododendron griersonianum</name>
    <dbReference type="NCBI Taxonomy" id="479676"/>
    <lineage>
        <taxon>Eukaryota</taxon>
        <taxon>Viridiplantae</taxon>
        <taxon>Streptophyta</taxon>
        <taxon>Embryophyta</taxon>
        <taxon>Tracheophyta</taxon>
        <taxon>Spermatophyta</taxon>
        <taxon>Magnoliopsida</taxon>
        <taxon>eudicotyledons</taxon>
        <taxon>Gunneridae</taxon>
        <taxon>Pentapetalae</taxon>
        <taxon>asterids</taxon>
        <taxon>Ericales</taxon>
        <taxon>Ericaceae</taxon>
        <taxon>Ericoideae</taxon>
        <taxon>Rhodoreae</taxon>
        <taxon>Rhododendron</taxon>
    </lineage>
</organism>
<proteinExistence type="predicted"/>
<evidence type="ECO:0000313" key="1">
    <source>
        <dbReference type="EMBL" id="KAG5530550.1"/>
    </source>
</evidence>
<comment type="caution">
    <text evidence="1">The sequence shown here is derived from an EMBL/GenBank/DDBJ whole genome shotgun (WGS) entry which is preliminary data.</text>
</comment>
<protein>
    <submittedName>
        <fullName evidence="1">Uncharacterized protein</fullName>
    </submittedName>
</protein>
<sequence>MASQNEIFDVGSVLCVAQFYCSSGLKMTTTRPPVNLSLNLNSERRTKAVPSRGEHWLVRVRFGPGPPPEPTLLVWQNFNPISTEVLDKLSRLDVVG</sequence>
<dbReference type="AlphaFoldDB" id="A0AAV6IUP6"/>
<name>A0AAV6IUP6_9ERIC</name>
<gene>
    <name evidence="1" type="ORF">RHGRI_025486</name>
</gene>
<keyword evidence="2" id="KW-1185">Reference proteome</keyword>
<reference evidence="1" key="1">
    <citation type="submission" date="2020-08" db="EMBL/GenBank/DDBJ databases">
        <title>Plant Genome Project.</title>
        <authorList>
            <person name="Zhang R.-G."/>
        </authorList>
    </citation>
    <scope>NUCLEOTIDE SEQUENCE</scope>
    <source>
        <strain evidence="1">WSP0</strain>
        <tissue evidence="1">Leaf</tissue>
    </source>
</reference>
<dbReference type="Proteomes" id="UP000823749">
    <property type="component" value="Chromosome 9"/>
</dbReference>
<dbReference type="EMBL" id="JACTNZ010000009">
    <property type="protein sequence ID" value="KAG5530550.1"/>
    <property type="molecule type" value="Genomic_DNA"/>
</dbReference>